<protein>
    <submittedName>
        <fullName evidence="1">MBL fold metallo-hydrolase</fullName>
    </submittedName>
</protein>
<gene>
    <name evidence="1" type="ORF">E3J38_02015</name>
</gene>
<comment type="caution">
    <text evidence="1">The sequence shown here is derived from an EMBL/GenBank/DDBJ whole genome shotgun (WGS) entry which is preliminary data.</text>
</comment>
<sequence>RKIISDPYKSGSFGGAGGYKKIHEYSDIVLISHDHEDHNDVSSLPGDPVVLKGAGNNEAKGFKFKGVATYHDESRGRERGDNTIFLFEADGLTVCHLGDLGHTLSEEEIADIGKVDILFVPVGGLYTIDARQATTVVKALQPKLVIPMHYKTEKLGFDIDGVEKFLEGKEGVKRQGSPEMEFAHLEDESQIVVLDHAM</sequence>
<dbReference type="SUPFAM" id="SSF56281">
    <property type="entry name" value="Metallo-hydrolase/oxidoreductase"/>
    <property type="match status" value="1"/>
</dbReference>
<dbReference type="GO" id="GO:0016787">
    <property type="term" value="F:hydrolase activity"/>
    <property type="evidence" value="ECO:0007669"/>
    <property type="project" value="UniProtKB-KW"/>
</dbReference>
<proteinExistence type="predicted"/>
<dbReference type="Gene3D" id="3.60.15.10">
    <property type="entry name" value="Ribonuclease Z/Hydroxyacylglutathione hydrolase-like"/>
    <property type="match status" value="1"/>
</dbReference>
<keyword evidence="1" id="KW-0378">Hydrolase</keyword>
<accession>A0A523XTA5</accession>
<dbReference type="PANTHER" id="PTHR42967:SF1">
    <property type="entry name" value="MBL FOLD METALLO-HYDROLASE"/>
    <property type="match status" value="1"/>
</dbReference>
<name>A0A523XTA5_UNCT6</name>
<dbReference type="InterPro" id="IPR036866">
    <property type="entry name" value="RibonucZ/Hydroxyglut_hydro"/>
</dbReference>
<reference evidence="1 2" key="1">
    <citation type="submission" date="2019-03" db="EMBL/GenBank/DDBJ databases">
        <title>Metabolic potential of uncultured bacteria and archaea associated with petroleum seepage in deep-sea sediments.</title>
        <authorList>
            <person name="Dong X."/>
            <person name="Hubert C."/>
        </authorList>
    </citation>
    <scope>NUCLEOTIDE SEQUENCE [LARGE SCALE GENOMIC DNA]</scope>
    <source>
        <strain evidence="1">E29_bin36</strain>
    </source>
</reference>
<feature type="non-terminal residue" evidence="1">
    <location>
        <position position="1"/>
    </location>
</feature>
<evidence type="ECO:0000313" key="1">
    <source>
        <dbReference type="EMBL" id="TET82538.1"/>
    </source>
</evidence>
<dbReference type="PANTHER" id="PTHR42967">
    <property type="entry name" value="METAL DEPENDENT HYDROLASE"/>
    <property type="match status" value="1"/>
</dbReference>
<dbReference type="EMBL" id="SOIP01000120">
    <property type="protein sequence ID" value="TET82538.1"/>
    <property type="molecule type" value="Genomic_DNA"/>
</dbReference>
<dbReference type="Pfam" id="PF13483">
    <property type="entry name" value="Lactamase_B_3"/>
    <property type="match status" value="1"/>
</dbReference>
<dbReference type="Proteomes" id="UP000315534">
    <property type="component" value="Unassembled WGS sequence"/>
</dbReference>
<evidence type="ECO:0000313" key="2">
    <source>
        <dbReference type="Proteomes" id="UP000315534"/>
    </source>
</evidence>
<dbReference type="AlphaFoldDB" id="A0A523XTA5"/>
<organism evidence="1 2">
    <name type="scientific">candidate division TA06 bacterium</name>
    <dbReference type="NCBI Taxonomy" id="2250710"/>
    <lineage>
        <taxon>Bacteria</taxon>
        <taxon>Bacteria division TA06</taxon>
    </lineage>
</organism>